<comment type="caution">
    <text evidence="2">The sequence shown here is derived from an EMBL/GenBank/DDBJ whole genome shotgun (WGS) entry which is preliminary data.</text>
</comment>
<proteinExistence type="predicted"/>
<accession>A0A2W1NLZ0</accession>
<dbReference type="InterPro" id="IPR000601">
    <property type="entry name" value="PKD_dom"/>
</dbReference>
<feature type="domain" description="PKD" evidence="1">
    <location>
        <begin position="320"/>
        <end position="362"/>
    </location>
</feature>
<dbReference type="InterPro" id="IPR022409">
    <property type="entry name" value="PKD/Chitinase_dom"/>
</dbReference>
<feature type="domain" description="PKD" evidence="1">
    <location>
        <begin position="495"/>
        <end position="530"/>
    </location>
</feature>
<name>A0A2W1NLZ0_9FLAO</name>
<dbReference type="Pfam" id="PF18911">
    <property type="entry name" value="PKD_4"/>
    <property type="match status" value="2"/>
</dbReference>
<keyword evidence="3" id="KW-1185">Reference proteome</keyword>
<dbReference type="OrthoDB" id="1491481at2"/>
<dbReference type="SUPFAM" id="SSF49299">
    <property type="entry name" value="PKD domain"/>
    <property type="match status" value="3"/>
</dbReference>
<organism evidence="2 3">
    <name type="scientific">Putridiphycobacter roseus</name>
    <dbReference type="NCBI Taxonomy" id="2219161"/>
    <lineage>
        <taxon>Bacteria</taxon>
        <taxon>Pseudomonadati</taxon>
        <taxon>Bacteroidota</taxon>
        <taxon>Flavobacteriia</taxon>
        <taxon>Flavobacteriales</taxon>
        <taxon>Crocinitomicaceae</taxon>
        <taxon>Putridiphycobacter</taxon>
    </lineage>
</organism>
<dbReference type="SMART" id="SM00089">
    <property type="entry name" value="PKD"/>
    <property type="match status" value="3"/>
</dbReference>
<dbReference type="NCBIfam" id="TIGR04131">
    <property type="entry name" value="Bac_Flav_CTERM"/>
    <property type="match status" value="1"/>
</dbReference>
<dbReference type="InterPro" id="IPR013783">
    <property type="entry name" value="Ig-like_fold"/>
</dbReference>
<dbReference type="InterPro" id="IPR035986">
    <property type="entry name" value="PKD_dom_sf"/>
</dbReference>
<protein>
    <recommendedName>
        <fullName evidence="1">PKD domain-containing protein</fullName>
    </recommendedName>
</protein>
<sequence>MKWIGFLFITLYGAIGFASHIVGGEIFYDCLGNNQYRVTVKIYRDCNSTGAQFDQNLPVTVFNGNNVEIDNFTIPFPGSVVLTVNFNNNPCITVPTNICIEEAIYEKIVTLPASSTGYALAYQRCCRGANVTNLNNPGNQGLTLFTEIPVAALAVCNSSPRFNNTPPILLCSNETLQFDHAATDPDGDSLVYGLCAPFQGGTSAQPAPNPAGPPPYNLVNWLGGYTAVSPFGTGGASINSSTGWLTITPNMVGLYAAGICVNEYRNGVLINTTRRDFLFRVLDCEVELSAEITPQQDLITFVSFCQGATIQFENNSFGGTTYQWDFGVPGINTDVSNQFEPTYTFPAPGTYEVSLIVSLSQGCSDTSKQTFIISDEIKAEFIPPSGQCIVGNSFDFNGGGIIPPGSTFHWTFGGNATPDTSIALNPTNIVFGQAGPIEVTFKVEYDVCEDTYTDEIFVFAEPTIGFKGDDALKCAPFEAEFINLSFAHTAIVSVWDFGDGSGISTEKHPSHIYTSPGLYDVKLTIFTTSGCIDTLTLLRSEYVEISPSPVASFDLDPLIQDQYEADFHFVNTSEDAYKQWFYFGDGSFTPYPDFIYTYPEPGVYHPYQVVKNIEGCKDTAMKTLTVVPVIPIIVPNAFTPDGNEFNNTFKPILYKPQNYKMWIYNRWGELIFLSEHPEAEWDGRYGGRLAPQGTYVWRIVYYEFDSGLPKEIRGHVTLLR</sequence>
<evidence type="ECO:0000313" key="3">
    <source>
        <dbReference type="Proteomes" id="UP000249248"/>
    </source>
</evidence>
<dbReference type="InterPro" id="IPR026341">
    <property type="entry name" value="T9SS_type_B"/>
</dbReference>
<dbReference type="PROSITE" id="PS50093">
    <property type="entry name" value="PKD"/>
    <property type="match status" value="2"/>
</dbReference>
<dbReference type="Gene3D" id="2.60.40.10">
    <property type="entry name" value="Immunoglobulins"/>
    <property type="match status" value="3"/>
</dbReference>
<dbReference type="Proteomes" id="UP000249248">
    <property type="component" value="Unassembled WGS sequence"/>
</dbReference>
<dbReference type="RefSeq" id="WP_111063706.1">
    <property type="nucleotide sequence ID" value="NZ_JBHUCU010000017.1"/>
</dbReference>
<evidence type="ECO:0000313" key="2">
    <source>
        <dbReference type="EMBL" id="PZE16672.1"/>
    </source>
</evidence>
<dbReference type="AlphaFoldDB" id="A0A2W1NLZ0"/>
<dbReference type="Pfam" id="PF13585">
    <property type="entry name" value="CHU_C"/>
    <property type="match status" value="1"/>
</dbReference>
<dbReference type="CDD" id="cd00146">
    <property type="entry name" value="PKD"/>
    <property type="match status" value="3"/>
</dbReference>
<dbReference type="EMBL" id="QKSB01000007">
    <property type="protein sequence ID" value="PZE16672.1"/>
    <property type="molecule type" value="Genomic_DNA"/>
</dbReference>
<reference evidence="2 3" key="1">
    <citation type="submission" date="2018-06" db="EMBL/GenBank/DDBJ databases">
        <title>The draft genome sequence of Crocinitomix sp. SM1701.</title>
        <authorList>
            <person name="Zhang X."/>
        </authorList>
    </citation>
    <scope>NUCLEOTIDE SEQUENCE [LARGE SCALE GENOMIC DNA]</scope>
    <source>
        <strain evidence="2 3">SM1701</strain>
    </source>
</reference>
<gene>
    <name evidence="2" type="ORF">DNU06_12520</name>
</gene>
<evidence type="ECO:0000259" key="1">
    <source>
        <dbReference type="PROSITE" id="PS50093"/>
    </source>
</evidence>